<dbReference type="InterPro" id="IPR018359">
    <property type="entry name" value="Bromodomain_CS"/>
</dbReference>
<dbReference type="Proteomes" id="UP001280121">
    <property type="component" value="Unassembled WGS sequence"/>
</dbReference>
<dbReference type="PROSITE" id="PS50014">
    <property type="entry name" value="BROMODOMAIN_2"/>
    <property type="match status" value="1"/>
</dbReference>
<organism evidence="5 6">
    <name type="scientific">Dipteronia dyeriana</name>
    <dbReference type="NCBI Taxonomy" id="168575"/>
    <lineage>
        <taxon>Eukaryota</taxon>
        <taxon>Viridiplantae</taxon>
        <taxon>Streptophyta</taxon>
        <taxon>Embryophyta</taxon>
        <taxon>Tracheophyta</taxon>
        <taxon>Spermatophyta</taxon>
        <taxon>Magnoliopsida</taxon>
        <taxon>eudicotyledons</taxon>
        <taxon>Gunneridae</taxon>
        <taxon>Pentapetalae</taxon>
        <taxon>rosids</taxon>
        <taxon>malvids</taxon>
        <taxon>Sapindales</taxon>
        <taxon>Sapindaceae</taxon>
        <taxon>Hippocastanoideae</taxon>
        <taxon>Acereae</taxon>
        <taxon>Dipteronia</taxon>
    </lineage>
</organism>
<feature type="compositionally biased region" description="Low complexity" evidence="3">
    <location>
        <begin position="43"/>
        <end position="65"/>
    </location>
</feature>
<dbReference type="InterPro" id="IPR051831">
    <property type="entry name" value="Bromodomain_contain_prot"/>
</dbReference>
<dbReference type="SUPFAM" id="SSF47370">
    <property type="entry name" value="Bromodomain"/>
    <property type="match status" value="1"/>
</dbReference>
<dbReference type="PANTHER" id="PTHR22881:SF27">
    <property type="entry name" value="BROMODOMAIN CONTAINING 7_9"/>
    <property type="match status" value="1"/>
</dbReference>
<dbReference type="SMART" id="SM00297">
    <property type="entry name" value="BROMO"/>
    <property type="match status" value="1"/>
</dbReference>
<feature type="compositionally biased region" description="Basic residues" evidence="3">
    <location>
        <begin position="304"/>
        <end position="318"/>
    </location>
</feature>
<feature type="compositionally biased region" description="Low complexity" evidence="3">
    <location>
        <begin position="117"/>
        <end position="129"/>
    </location>
</feature>
<evidence type="ECO:0000313" key="6">
    <source>
        <dbReference type="Proteomes" id="UP001280121"/>
    </source>
</evidence>
<feature type="region of interest" description="Disordered" evidence="3">
    <location>
        <begin position="1"/>
        <end position="184"/>
    </location>
</feature>
<dbReference type="PROSITE" id="PS00633">
    <property type="entry name" value="BROMODOMAIN_1"/>
    <property type="match status" value="1"/>
</dbReference>
<feature type="compositionally biased region" description="Polar residues" evidence="3">
    <location>
        <begin position="745"/>
        <end position="762"/>
    </location>
</feature>
<feature type="compositionally biased region" description="Polar residues" evidence="3">
    <location>
        <begin position="162"/>
        <end position="184"/>
    </location>
</feature>
<evidence type="ECO:0000256" key="2">
    <source>
        <dbReference type="PROSITE-ProRule" id="PRU00035"/>
    </source>
</evidence>
<accession>A0AAD9XUI0</accession>
<evidence type="ECO:0000259" key="4">
    <source>
        <dbReference type="PROSITE" id="PS50014"/>
    </source>
</evidence>
<dbReference type="AlphaFoldDB" id="A0AAD9XUI0"/>
<evidence type="ECO:0000256" key="3">
    <source>
        <dbReference type="SAM" id="MobiDB-lite"/>
    </source>
</evidence>
<feature type="region of interest" description="Disordered" evidence="3">
    <location>
        <begin position="525"/>
        <end position="554"/>
    </location>
</feature>
<dbReference type="CDD" id="cd04369">
    <property type="entry name" value="Bromodomain"/>
    <property type="match status" value="1"/>
</dbReference>
<dbReference type="EMBL" id="JANJYI010000001">
    <property type="protein sequence ID" value="KAK2665721.1"/>
    <property type="molecule type" value="Genomic_DNA"/>
</dbReference>
<dbReference type="Gene3D" id="1.20.920.10">
    <property type="entry name" value="Bromodomain-like"/>
    <property type="match status" value="1"/>
</dbReference>
<protein>
    <recommendedName>
        <fullName evidence="4">Bromo domain-containing protein</fullName>
    </recommendedName>
</protein>
<dbReference type="InterPro" id="IPR036427">
    <property type="entry name" value="Bromodomain-like_sf"/>
</dbReference>
<feature type="compositionally biased region" description="Basic and acidic residues" evidence="3">
    <location>
        <begin position="525"/>
        <end position="543"/>
    </location>
</feature>
<dbReference type="PANTHER" id="PTHR22881">
    <property type="entry name" value="BROMODOMAIN CONTAINING PROTEIN"/>
    <property type="match status" value="1"/>
</dbReference>
<dbReference type="InterPro" id="IPR001487">
    <property type="entry name" value="Bromodomain"/>
</dbReference>
<feature type="domain" description="Bromo" evidence="4">
    <location>
        <begin position="201"/>
        <end position="271"/>
    </location>
</feature>
<sequence>MGKVVETKKKKKGRPSLLDLQKRTLKEQQEQLQQQQLKKKTKSAATTNNTTKSTNSTPAPNPSSNYKPATASQLRRSTRRNPNPSPEAEEEEEEEEEDEEDEDDSEGNRREKKLKLVLKLQKSSLNSDCNDSDSDENAGSGHRKRKINAIGSGSGDYEQGEKSISGTNPTNNNQGAVQLDSGPSTPLPDKTLLLFILDRIQKKDTYGVYSDPVDPEELPDYHEIIEHPMDFGTVRKKLNNGAYASLEEFESDVFLICTNAMQYNSPDTIYFRQARSILELAKKNFENLRQDSDDNEPEPEPKVVRRGRPPTKNFKRPPGRPSLERAHAEFSSDATLATGAENITRTDKSGFADSSGRVYGSRNDAHAGSWNENRYERNDEVLMSKGYSMKYGKKQFVPDENRRNTYWQSQQSASGREPSVLTTFDAERKQLMAVGLHSDHGYTRSLARFAANIGPFAWKIASKRIERCLPPGVGFGPGWVGENDVVPQRPLLQSPASLGQVSSLQAFFLPEKLCSGVTPSTVELKEDKLTEKSEGETSSEKHLPSTHSALDNHLKKPVPMSAINSASLSVASSSSEPSTENTKVVEGLNSHTRFNIQNRSKGAIKARPPFQSHQSSVIHPGMNGFNGTYGFNLPAHMGKLIEAAKSAGLSFPPSQVLDAVSRTNTNLVQPVTSYGLHLEDPKSADHSNATFPGRSMPVPESKASAVTMLGHHTRSWPGMSPQAKPGPKLSPQQKPNSVPPDLNVRFQSPGSPSSSRVDTTQPDLALQL</sequence>
<gene>
    <name evidence="5" type="ORF">Ddye_004295</name>
</gene>
<name>A0AAD9XUI0_9ROSI</name>
<evidence type="ECO:0000313" key="5">
    <source>
        <dbReference type="EMBL" id="KAK2665721.1"/>
    </source>
</evidence>
<reference evidence="5" key="1">
    <citation type="journal article" date="2023" name="Plant J.">
        <title>Genome sequences and population genomics provide insights into the demographic history, inbreeding, and mutation load of two 'living fossil' tree species of Dipteronia.</title>
        <authorList>
            <person name="Feng Y."/>
            <person name="Comes H.P."/>
            <person name="Chen J."/>
            <person name="Zhu S."/>
            <person name="Lu R."/>
            <person name="Zhang X."/>
            <person name="Li P."/>
            <person name="Qiu J."/>
            <person name="Olsen K.M."/>
            <person name="Qiu Y."/>
        </authorList>
    </citation>
    <scope>NUCLEOTIDE SEQUENCE</scope>
    <source>
        <strain evidence="5">KIB01</strain>
    </source>
</reference>
<feature type="region of interest" description="Disordered" evidence="3">
    <location>
        <begin position="288"/>
        <end position="370"/>
    </location>
</feature>
<dbReference type="Pfam" id="PF00439">
    <property type="entry name" value="Bromodomain"/>
    <property type="match status" value="1"/>
</dbReference>
<feature type="compositionally biased region" description="Basic and acidic residues" evidence="3">
    <location>
        <begin position="20"/>
        <end position="29"/>
    </location>
</feature>
<evidence type="ECO:0000256" key="1">
    <source>
        <dbReference type="ARBA" id="ARBA00023117"/>
    </source>
</evidence>
<keyword evidence="1 2" id="KW-0103">Bromodomain</keyword>
<proteinExistence type="predicted"/>
<dbReference type="PRINTS" id="PR00503">
    <property type="entry name" value="BROMODOMAIN"/>
</dbReference>
<feature type="region of interest" description="Disordered" evidence="3">
    <location>
        <begin position="677"/>
        <end position="768"/>
    </location>
</feature>
<feature type="compositionally biased region" description="Acidic residues" evidence="3">
    <location>
        <begin position="87"/>
        <end position="105"/>
    </location>
</feature>
<keyword evidence="6" id="KW-1185">Reference proteome</keyword>
<comment type="caution">
    <text evidence="5">The sequence shown here is derived from an EMBL/GenBank/DDBJ whole genome shotgun (WGS) entry which is preliminary data.</text>
</comment>